<dbReference type="Pfam" id="PF10531">
    <property type="entry name" value="SLBB"/>
    <property type="match status" value="1"/>
</dbReference>
<dbReference type="Gene3D" id="3.10.560.10">
    <property type="entry name" value="Outer membrane lipoprotein wza domain like"/>
    <property type="match status" value="1"/>
</dbReference>
<dbReference type="KEGG" id="wch:wcw_1503"/>
<dbReference type="AlphaFoldDB" id="D6YS07"/>
<sequence>MKKPALPFYEHLFAIMIVGFFVFIIFLNYWFSERDVIVDKQHPQFIQNPFVEVVVEGKVKKPGTYRVKKGSLVREVVEMAEVEENANLDRIKLDSKLTRRRKINIR</sequence>
<dbReference type="HOGENOM" id="CLU_2222158_0_0_0"/>
<organism evidence="3 4">
    <name type="scientific">Waddlia chondrophila (strain ATCC VR-1470 / WSU 86-1044)</name>
    <dbReference type="NCBI Taxonomy" id="716544"/>
    <lineage>
        <taxon>Bacteria</taxon>
        <taxon>Pseudomonadati</taxon>
        <taxon>Chlamydiota</taxon>
        <taxon>Chlamydiia</taxon>
        <taxon>Parachlamydiales</taxon>
        <taxon>Waddliaceae</taxon>
        <taxon>Waddlia</taxon>
    </lineage>
</organism>
<gene>
    <name evidence="3" type="ordered locus">wcw_1503</name>
</gene>
<dbReference type="RefSeq" id="WP_013182560.1">
    <property type="nucleotide sequence ID" value="NC_014225.1"/>
</dbReference>
<evidence type="ECO:0000313" key="3">
    <source>
        <dbReference type="EMBL" id="ADI38852.1"/>
    </source>
</evidence>
<feature type="domain" description="Soluble ligand binding" evidence="2">
    <location>
        <begin position="55"/>
        <end position="80"/>
    </location>
</feature>
<keyword evidence="4" id="KW-1185">Reference proteome</keyword>
<accession>D6YS07</accession>
<evidence type="ECO:0000256" key="1">
    <source>
        <dbReference type="SAM" id="Phobius"/>
    </source>
</evidence>
<keyword evidence="1" id="KW-0812">Transmembrane</keyword>
<evidence type="ECO:0000259" key="2">
    <source>
        <dbReference type="Pfam" id="PF10531"/>
    </source>
</evidence>
<dbReference type="Proteomes" id="UP000001505">
    <property type="component" value="Chromosome"/>
</dbReference>
<keyword evidence="1" id="KW-0472">Membrane</keyword>
<proteinExistence type="predicted"/>
<dbReference type="InterPro" id="IPR019554">
    <property type="entry name" value="Soluble_ligand-bd"/>
</dbReference>
<dbReference type="EMBL" id="CP001928">
    <property type="protein sequence ID" value="ADI38852.1"/>
    <property type="molecule type" value="Genomic_DNA"/>
</dbReference>
<reference evidence="3 4" key="1">
    <citation type="journal article" date="2010" name="PLoS ONE">
        <title>The Waddlia genome: a window into chlamydial biology.</title>
        <authorList>
            <person name="Bertelli C."/>
            <person name="Collyn F."/>
            <person name="Croxatto A."/>
            <person name="Ruckert C."/>
            <person name="Polkinghorne A."/>
            <person name="Kebbi-Beghdadi C."/>
            <person name="Goesmann A."/>
            <person name="Vaughan L."/>
            <person name="Greub G."/>
        </authorList>
    </citation>
    <scope>NUCLEOTIDE SEQUENCE [LARGE SCALE GENOMIC DNA]</scope>
    <source>
        <strain evidence="4">ATCC VR-1470 / WSU 86-1044</strain>
    </source>
</reference>
<protein>
    <recommendedName>
        <fullName evidence="2">Soluble ligand binding domain-containing protein</fullName>
    </recommendedName>
</protein>
<keyword evidence="1" id="KW-1133">Transmembrane helix</keyword>
<evidence type="ECO:0000313" key="4">
    <source>
        <dbReference type="Proteomes" id="UP000001505"/>
    </source>
</evidence>
<name>D6YS07_WADCW</name>
<feature type="transmembrane region" description="Helical" evidence="1">
    <location>
        <begin position="12"/>
        <end position="31"/>
    </location>
</feature>
<dbReference type="STRING" id="716544.wcw_1503"/>